<protein>
    <recommendedName>
        <fullName evidence="5">Secreted protein</fullName>
    </recommendedName>
</protein>
<dbReference type="EMBL" id="JAESDN010000004">
    <property type="protein sequence ID" value="KAG7051718.1"/>
    <property type="molecule type" value="Genomic_DNA"/>
</dbReference>
<sequence length="75" mass="8953">MERVLFTILVRLLDGLANQIPGQLLDGFDTSKHDINKHRRSPSRRSTERSSHPFRLWLNTYHIRHRLLQGPLRKR</sequence>
<evidence type="ECO:0008006" key="5">
    <source>
        <dbReference type="Google" id="ProtNLM"/>
    </source>
</evidence>
<proteinExistence type="predicted"/>
<evidence type="ECO:0000256" key="1">
    <source>
        <dbReference type="SAM" id="MobiDB-lite"/>
    </source>
</evidence>
<reference evidence="3" key="1">
    <citation type="submission" date="2021-05" db="EMBL/GenBank/DDBJ databases">
        <title>Comparative genomics of three Colletotrichum scovillei strains and genetic complementation revealed genes involved fungal growth and virulence on chili pepper.</title>
        <authorList>
            <person name="Hsieh D.-K."/>
            <person name="Chuang S.-C."/>
            <person name="Chen C.-Y."/>
            <person name="Chao Y.-T."/>
            <person name="Lu M.-Y.J."/>
            <person name="Lee M.-H."/>
            <person name="Shih M.-C."/>
        </authorList>
    </citation>
    <scope>NUCLEOTIDE SEQUENCE</scope>
    <source>
        <strain evidence="3">Coll-153</strain>
    </source>
</reference>
<comment type="caution">
    <text evidence="3">The sequence shown here is derived from an EMBL/GenBank/DDBJ whole genome shotgun (WGS) entry which is preliminary data.</text>
</comment>
<evidence type="ECO:0000313" key="3">
    <source>
        <dbReference type="EMBL" id="KAG7051718.1"/>
    </source>
</evidence>
<dbReference type="AlphaFoldDB" id="A0A9P7R7S5"/>
<feature type="region of interest" description="Disordered" evidence="1">
    <location>
        <begin position="30"/>
        <end position="51"/>
    </location>
</feature>
<evidence type="ECO:0000256" key="2">
    <source>
        <dbReference type="SAM" id="SignalP"/>
    </source>
</evidence>
<accession>A0A9P7R7S5</accession>
<organism evidence="3 4">
    <name type="scientific">Colletotrichum scovillei</name>
    <dbReference type="NCBI Taxonomy" id="1209932"/>
    <lineage>
        <taxon>Eukaryota</taxon>
        <taxon>Fungi</taxon>
        <taxon>Dikarya</taxon>
        <taxon>Ascomycota</taxon>
        <taxon>Pezizomycotina</taxon>
        <taxon>Sordariomycetes</taxon>
        <taxon>Hypocreomycetidae</taxon>
        <taxon>Glomerellales</taxon>
        <taxon>Glomerellaceae</taxon>
        <taxon>Colletotrichum</taxon>
        <taxon>Colletotrichum acutatum species complex</taxon>
    </lineage>
</organism>
<keyword evidence="4" id="KW-1185">Reference proteome</keyword>
<feature type="signal peptide" evidence="2">
    <location>
        <begin position="1"/>
        <end position="17"/>
    </location>
</feature>
<feature type="chain" id="PRO_5040414859" description="Secreted protein" evidence="2">
    <location>
        <begin position="18"/>
        <end position="75"/>
    </location>
</feature>
<dbReference type="Proteomes" id="UP000699042">
    <property type="component" value="Unassembled WGS sequence"/>
</dbReference>
<gene>
    <name evidence="3" type="ORF">JMJ77_002335</name>
</gene>
<keyword evidence="2" id="KW-0732">Signal</keyword>
<evidence type="ECO:0000313" key="4">
    <source>
        <dbReference type="Proteomes" id="UP000699042"/>
    </source>
</evidence>
<name>A0A9P7R7S5_9PEZI</name>